<dbReference type="Proteomes" id="UP001281147">
    <property type="component" value="Unassembled WGS sequence"/>
</dbReference>
<dbReference type="EMBL" id="JAUTXU010000013">
    <property type="protein sequence ID" value="KAK3722497.1"/>
    <property type="molecule type" value="Genomic_DNA"/>
</dbReference>
<proteinExistence type="predicted"/>
<keyword evidence="2" id="KW-1185">Reference proteome</keyword>
<name>A0ACC3NT23_9PEZI</name>
<gene>
    <name evidence="1" type="ORF">LTR37_002489</name>
</gene>
<reference evidence="1" key="1">
    <citation type="submission" date="2023-07" db="EMBL/GenBank/DDBJ databases">
        <title>Black Yeasts Isolated from many extreme environments.</title>
        <authorList>
            <person name="Coleine C."/>
            <person name="Stajich J.E."/>
            <person name="Selbmann L."/>
        </authorList>
    </citation>
    <scope>NUCLEOTIDE SEQUENCE</scope>
    <source>
        <strain evidence="1">CCFEE 5714</strain>
    </source>
</reference>
<evidence type="ECO:0000313" key="2">
    <source>
        <dbReference type="Proteomes" id="UP001281147"/>
    </source>
</evidence>
<protein>
    <submittedName>
        <fullName evidence="1">Uncharacterized protein</fullName>
    </submittedName>
</protein>
<organism evidence="1 2">
    <name type="scientific">Vermiconidia calcicola</name>
    <dbReference type="NCBI Taxonomy" id="1690605"/>
    <lineage>
        <taxon>Eukaryota</taxon>
        <taxon>Fungi</taxon>
        <taxon>Dikarya</taxon>
        <taxon>Ascomycota</taxon>
        <taxon>Pezizomycotina</taxon>
        <taxon>Dothideomycetes</taxon>
        <taxon>Dothideomycetidae</taxon>
        <taxon>Mycosphaerellales</taxon>
        <taxon>Extremaceae</taxon>
        <taxon>Vermiconidia</taxon>
    </lineage>
</organism>
<evidence type="ECO:0000313" key="1">
    <source>
        <dbReference type="EMBL" id="KAK3722497.1"/>
    </source>
</evidence>
<sequence length="356" mass="38866">MASSPQVTLMDKLLFVPVAARSITSAIIRLVTRPFVSGAKANTYFKDVVFAALRTNLSLVSVGTEQWMNPQTESNYLDFTKKQGFQPDTDVLSSGLKVYWLGPKSAEKILLYFHGGGYVLSCSPGHFQWLFDLQNELAKGHSISVAVVGYTLAPHGQYPVQLQQAAESLSWLLESQEKKPSDIIIGGDSAGGNMALSLMSHLLHPHSSVASPTDLSEPLAGALLISPWAKFATDDDSVRRNQNSDMVTPEAAHRWSSLFLGSSALDNYNQPILADATWFNGLDRKVGDILVWGGGGEVLIDSIEALTKILKEAHPKTELVVESNAAHEDFILDKLLGYKGKNEGTELVENWIKARL</sequence>
<accession>A0ACC3NT23</accession>
<comment type="caution">
    <text evidence="1">The sequence shown here is derived from an EMBL/GenBank/DDBJ whole genome shotgun (WGS) entry which is preliminary data.</text>
</comment>